<feature type="transmembrane region" description="Helical" evidence="1">
    <location>
        <begin position="142"/>
        <end position="164"/>
    </location>
</feature>
<feature type="transmembrane region" description="Helical" evidence="1">
    <location>
        <begin position="294"/>
        <end position="312"/>
    </location>
</feature>
<dbReference type="InterPro" id="IPR050879">
    <property type="entry name" value="Acyltransferase_3"/>
</dbReference>
<feature type="transmembrane region" description="Helical" evidence="1">
    <location>
        <begin position="255"/>
        <end position="273"/>
    </location>
</feature>
<keyword evidence="3" id="KW-0808">Transferase</keyword>
<keyword evidence="1" id="KW-1133">Transmembrane helix</keyword>
<evidence type="ECO:0000256" key="1">
    <source>
        <dbReference type="SAM" id="Phobius"/>
    </source>
</evidence>
<accession>A0A2D2CV62</accession>
<dbReference type="GO" id="GO:0016020">
    <property type="term" value="C:membrane"/>
    <property type="evidence" value="ECO:0007669"/>
    <property type="project" value="TreeGrafter"/>
</dbReference>
<proteinExistence type="predicted"/>
<dbReference type="PANTHER" id="PTHR23028:SF53">
    <property type="entry name" value="ACYL_TRANSF_3 DOMAIN-CONTAINING PROTEIN"/>
    <property type="match status" value="1"/>
</dbReference>
<evidence type="ECO:0000313" key="4">
    <source>
        <dbReference type="Proteomes" id="UP000230709"/>
    </source>
</evidence>
<dbReference type="KEGG" id="mtw:CQW49_00690"/>
<gene>
    <name evidence="3" type="ORF">CQW49_00690</name>
</gene>
<dbReference type="InterPro" id="IPR002656">
    <property type="entry name" value="Acyl_transf_3_dom"/>
</dbReference>
<feature type="transmembrane region" description="Helical" evidence="1">
    <location>
        <begin position="12"/>
        <end position="34"/>
    </location>
</feature>
<evidence type="ECO:0000259" key="2">
    <source>
        <dbReference type="Pfam" id="PF01757"/>
    </source>
</evidence>
<dbReference type="RefSeq" id="WP_003613997.1">
    <property type="nucleotide sequence ID" value="NZ_ADVE02000001.1"/>
</dbReference>
<organism evidence="3 4">
    <name type="scientific">Methylosinus trichosporium (strain ATCC 35070 / NCIMB 11131 / UNIQEM 75 / OB3b)</name>
    <dbReference type="NCBI Taxonomy" id="595536"/>
    <lineage>
        <taxon>Bacteria</taxon>
        <taxon>Pseudomonadati</taxon>
        <taxon>Pseudomonadota</taxon>
        <taxon>Alphaproteobacteria</taxon>
        <taxon>Hyphomicrobiales</taxon>
        <taxon>Methylocystaceae</taxon>
        <taxon>Methylosinus</taxon>
    </lineage>
</organism>
<dbReference type="GO" id="GO:0016747">
    <property type="term" value="F:acyltransferase activity, transferring groups other than amino-acyl groups"/>
    <property type="evidence" value="ECO:0007669"/>
    <property type="project" value="InterPro"/>
</dbReference>
<dbReference type="GO" id="GO:0000271">
    <property type="term" value="P:polysaccharide biosynthetic process"/>
    <property type="evidence" value="ECO:0007669"/>
    <property type="project" value="TreeGrafter"/>
</dbReference>
<dbReference type="STRING" id="595536.GCA_000178815_00808"/>
<feature type="transmembrane region" description="Helical" evidence="1">
    <location>
        <begin position="188"/>
        <end position="207"/>
    </location>
</feature>
<keyword evidence="3" id="KW-0012">Acyltransferase</keyword>
<keyword evidence="1" id="KW-0472">Membrane</keyword>
<reference evidence="4" key="1">
    <citation type="submission" date="2017-10" db="EMBL/GenBank/DDBJ databases">
        <title>Completed PacBio SMRT sequence of Methylosinus trichosporium OB3b reveals presence of a third large plasmid.</title>
        <authorList>
            <person name="Charles T.C."/>
            <person name="Lynch M.D.J."/>
            <person name="Heil J.R."/>
            <person name="Cheng J."/>
        </authorList>
    </citation>
    <scope>NUCLEOTIDE SEQUENCE [LARGE SCALE GENOMIC DNA]</scope>
    <source>
        <strain evidence="4">OB3b</strain>
    </source>
</reference>
<dbReference type="Proteomes" id="UP000230709">
    <property type="component" value="Chromosome"/>
</dbReference>
<dbReference type="AlphaFoldDB" id="A0A2D2CV62"/>
<dbReference type="EMBL" id="CP023737">
    <property type="protein sequence ID" value="ATQ66570.1"/>
    <property type="molecule type" value="Genomic_DNA"/>
</dbReference>
<feature type="transmembrane region" description="Helical" evidence="1">
    <location>
        <begin position="91"/>
        <end position="112"/>
    </location>
</feature>
<keyword evidence="4" id="KW-1185">Reference proteome</keyword>
<sequence length="341" mass="37142">MPSSGRVGSVEVLRGIAAFSVMWFHLTNGAPALLPEASLVKQSGAYGWLGVQFFFVISGFVIPYSMALSSYDMRRDGVTFLLRRAARIEPAYLVSALLVVALQFASALATGAPAPGPGIASGLALHVAYLVPWLDRPWLSPVYWSLAIEFQYYLAMLFLAPMLIANDRSTIRLLLAGLAALSLTTSDARAICPWLPLFCVGFLRFLWPRRLLRASELGAWLALFLCLVCVTRNLAEAAAAGFAFAFLFVPLKADVPVFGFLGAISYSLYLIHVPIGGRIVNLGTRLPEAEWMRAGAAFAAVAASLVAAYWFWRLVENPTAAWSRSIRLRARRLDAGLPVGR</sequence>
<dbReference type="Pfam" id="PF01757">
    <property type="entry name" value="Acyl_transf_3"/>
    <property type="match status" value="1"/>
</dbReference>
<dbReference type="PANTHER" id="PTHR23028">
    <property type="entry name" value="ACETYLTRANSFERASE"/>
    <property type="match status" value="1"/>
</dbReference>
<name>A0A2D2CV62_METT3</name>
<keyword evidence="1" id="KW-0812">Transmembrane</keyword>
<feature type="transmembrane region" description="Helical" evidence="1">
    <location>
        <begin position="219"/>
        <end position="249"/>
    </location>
</feature>
<protein>
    <submittedName>
        <fullName evidence="3">Acyltransferase</fullName>
    </submittedName>
</protein>
<feature type="domain" description="Acyltransferase 3" evidence="2">
    <location>
        <begin position="9"/>
        <end position="313"/>
    </location>
</feature>
<feature type="transmembrane region" description="Helical" evidence="1">
    <location>
        <begin position="46"/>
        <end position="71"/>
    </location>
</feature>
<evidence type="ECO:0000313" key="3">
    <source>
        <dbReference type="EMBL" id="ATQ66570.1"/>
    </source>
</evidence>